<keyword evidence="1" id="KW-0443">Lipid metabolism</keyword>
<feature type="transmembrane region" description="Helical" evidence="2">
    <location>
        <begin position="21"/>
        <end position="43"/>
    </location>
</feature>
<dbReference type="InterPro" id="IPR016035">
    <property type="entry name" value="Acyl_Trfase/lysoPLipase"/>
</dbReference>
<proteinExistence type="predicted"/>
<feature type="transmembrane region" description="Helical" evidence="2">
    <location>
        <begin position="234"/>
        <end position="253"/>
    </location>
</feature>
<feature type="transmembrane region" description="Helical" evidence="2">
    <location>
        <begin position="139"/>
        <end position="162"/>
    </location>
</feature>
<organism evidence="4 5">
    <name type="scientific">Danxiaibacter flavus</name>
    <dbReference type="NCBI Taxonomy" id="3049108"/>
    <lineage>
        <taxon>Bacteria</taxon>
        <taxon>Pseudomonadati</taxon>
        <taxon>Bacteroidota</taxon>
        <taxon>Chitinophagia</taxon>
        <taxon>Chitinophagales</taxon>
        <taxon>Chitinophagaceae</taxon>
        <taxon>Danxiaibacter</taxon>
    </lineage>
</organism>
<feature type="domain" description="PNPLA" evidence="3">
    <location>
        <begin position="374"/>
        <end position="607"/>
    </location>
</feature>
<dbReference type="InterPro" id="IPR002641">
    <property type="entry name" value="PNPLA_dom"/>
</dbReference>
<dbReference type="SUPFAM" id="SSF52151">
    <property type="entry name" value="FabD/lysophospholipase-like"/>
    <property type="match status" value="1"/>
</dbReference>
<dbReference type="RefSeq" id="WP_369332138.1">
    <property type="nucleotide sequence ID" value="NZ_JAULBC010000010.1"/>
</dbReference>
<dbReference type="Proteomes" id="UP001560573">
    <property type="component" value="Unassembled WGS sequence"/>
</dbReference>
<dbReference type="Gene3D" id="3.40.1090.10">
    <property type="entry name" value="Cytosolic phospholipase A2 catalytic domain"/>
    <property type="match status" value="1"/>
</dbReference>
<comment type="caution">
    <text evidence="4">The sequence shown here is derived from an EMBL/GenBank/DDBJ whole genome shotgun (WGS) entry which is preliminary data.</text>
</comment>
<dbReference type="Pfam" id="PF01734">
    <property type="entry name" value="Patatin"/>
    <property type="match status" value="1"/>
</dbReference>
<keyword evidence="5" id="KW-1185">Reference proteome</keyword>
<evidence type="ECO:0000256" key="1">
    <source>
        <dbReference type="ARBA" id="ARBA00023098"/>
    </source>
</evidence>
<evidence type="ECO:0000259" key="3">
    <source>
        <dbReference type="Pfam" id="PF01734"/>
    </source>
</evidence>
<protein>
    <recommendedName>
        <fullName evidence="3">PNPLA domain-containing protein</fullName>
    </recommendedName>
</protein>
<feature type="transmembrane region" description="Helical" evidence="2">
    <location>
        <begin position="259"/>
        <end position="281"/>
    </location>
</feature>
<feature type="transmembrane region" description="Helical" evidence="2">
    <location>
        <begin position="63"/>
        <end position="87"/>
    </location>
</feature>
<evidence type="ECO:0000313" key="4">
    <source>
        <dbReference type="EMBL" id="MEX6690722.1"/>
    </source>
</evidence>
<keyword evidence="2" id="KW-0472">Membrane</keyword>
<feature type="transmembrane region" description="Helical" evidence="2">
    <location>
        <begin position="288"/>
        <end position="305"/>
    </location>
</feature>
<evidence type="ECO:0000313" key="5">
    <source>
        <dbReference type="Proteomes" id="UP001560573"/>
    </source>
</evidence>
<reference evidence="4 5" key="1">
    <citation type="submission" date="2023-07" db="EMBL/GenBank/DDBJ databases">
        <authorList>
            <person name="Lian W.-H."/>
        </authorList>
    </citation>
    <scope>NUCLEOTIDE SEQUENCE [LARGE SCALE GENOMIC DNA]</scope>
    <source>
        <strain evidence="4 5">SYSU DXS3180</strain>
    </source>
</reference>
<keyword evidence="2" id="KW-0812">Transmembrane</keyword>
<keyword evidence="2" id="KW-1133">Transmembrane helix</keyword>
<gene>
    <name evidence="4" type="ORF">QTN47_24660</name>
</gene>
<feature type="transmembrane region" description="Helical" evidence="2">
    <location>
        <begin position="107"/>
        <end position="127"/>
    </location>
</feature>
<name>A0ABV3ZLF8_9BACT</name>
<sequence>MKKYLTGFFYSMPVQMLFLHFKRYQVFLVFWYILFATVGGAFLQPYGANSLFLAPEYLSRVSAVSTAIVGFATGIFVMSWNITTFILHSRHFKFLATTSQPFLKYCINNAVIPIAFLIYYLIVAYNYTNNQELIAFGEFAVLFSGFTVGFLFSVIIAFSYFFGTDRTIYHQYASFIDTANMRYALAIKDNPLPAEKNEMRIDWFFSAKLHLRKPRDVRHYSQPFLDAIFKRHHLAAVFAILLAFIILISIGFLSDNPVFQVPAAASIMVFFAILIAFAGAVALFLRGWSFPALLIFYVVINWLYLEDIIDLRNKAYGLDYKNKKERPVYEREQILALASEKNVNDDKAYYEQVLNNWKAKQQEDSPVAVVINVSGGGIRSAAFTMNVLQRLDSLTNGELMNHTVLITGASGGMLGAAYFRELYHEKMMGKSIDLRDKSYVENVSRDLLNPLFSSFVSRDLVGPAKKFKVNGYEYVKDRAYAFEQKLDQNTGGILNKKLSDYLQPEASGQIPLIFFNSVVSRDARKVIIATHPARFLMQNHSDTANLVANDPDALDFTSMFAKQNAGNLRVLSALRMNATFPYALPNVWLPTDPIIDVMDAGLRDNFGQESSMRFLNVFENWFEKNTSKVLLIQIRDRRLGDWDRPFDANSIMGFVTKPLMMFQNNWQRLQDYYQGDQLQYFYNGYGSNFHRISFQYVPRRKDASASISFHLTASEKVDVAAAVENTYNQESFNTVVGLMK</sequence>
<dbReference type="EMBL" id="JAULBC010000010">
    <property type="protein sequence ID" value="MEX6690722.1"/>
    <property type="molecule type" value="Genomic_DNA"/>
</dbReference>
<accession>A0ABV3ZLF8</accession>
<evidence type="ECO:0000256" key="2">
    <source>
        <dbReference type="SAM" id="Phobius"/>
    </source>
</evidence>